<dbReference type="RefSeq" id="WP_009174027.1">
    <property type="nucleotide sequence ID" value="NZ_JBJGEB010000007.1"/>
</dbReference>
<comment type="caution">
    <text evidence="5">The sequence shown here is derived from an EMBL/GenBank/DDBJ whole genome shotgun (WGS) entry which is preliminary data.</text>
</comment>
<reference evidence="5 6" key="1">
    <citation type="submission" date="2024-11" db="EMBL/GenBank/DDBJ databases">
        <authorList>
            <person name="Mikucki A.G."/>
            <person name="Kahler C.M."/>
        </authorList>
    </citation>
    <scope>NUCLEOTIDE SEQUENCE [LARGE SCALE GENOMIC DNA]</scope>
    <source>
        <strain evidence="5 6">EXNM717</strain>
    </source>
</reference>
<feature type="compositionally biased region" description="Basic and acidic residues" evidence="2">
    <location>
        <begin position="212"/>
        <end position="225"/>
    </location>
</feature>
<evidence type="ECO:0000313" key="5">
    <source>
        <dbReference type="EMBL" id="MFK7642481.1"/>
    </source>
</evidence>
<keyword evidence="6" id="KW-1185">Reference proteome</keyword>
<dbReference type="InterPro" id="IPR014902">
    <property type="entry name" value="FHBP-like_C"/>
</dbReference>
<dbReference type="Proteomes" id="UP001621964">
    <property type="component" value="Unassembled WGS sequence"/>
</dbReference>
<evidence type="ECO:0000256" key="2">
    <source>
        <dbReference type="SAM" id="MobiDB-lite"/>
    </source>
</evidence>
<feature type="compositionally biased region" description="Polar residues" evidence="2">
    <location>
        <begin position="226"/>
        <end position="235"/>
    </location>
</feature>
<proteinExistence type="predicted"/>
<sequence length="273" mass="29426">MNTNKRHFFYVIVAALTLAGCGGGSSGLSNAVTDPLAPKPNGNYKQLAIESTDTNSLLHDEKSTITITDEEKKGADKVKTYKHGDRFDISYKKQDKITGLSYERKDAEGKIDGGQLLLYKQNYSVVAGTQPTYAKNADGSARDIRQMLDINSIQGEFTRDGGVPSSGKIRYSGKAFASADNQNGKLDYTVDYHEKSGSGTITGLKGLGDISLEKGPLRPRPDKSNGIDSTASSSELGKGRYNLTLFGPRAEEVAGSAYFEEKKQSIGFGGKQQ</sequence>
<comment type="subcellular location">
    <subcellularLocation>
        <location evidence="1">Cell outer membrane</location>
    </subcellularLocation>
</comment>
<protein>
    <submittedName>
        <fullName evidence="5">Factor H binding protein domain-containing protein</fullName>
    </submittedName>
</protein>
<evidence type="ECO:0000313" key="6">
    <source>
        <dbReference type="Proteomes" id="UP001621964"/>
    </source>
</evidence>
<dbReference type="Gene3D" id="2.60.40.1980">
    <property type="match status" value="1"/>
</dbReference>
<accession>A0ABW8Q4H7</accession>
<keyword evidence="3" id="KW-0732">Signal</keyword>
<name>A0ABW8Q4H7_9NEIS</name>
<feature type="signal peptide" evidence="3">
    <location>
        <begin position="1"/>
        <end position="31"/>
    </location>
</feature>
<dbReference type="EMBL" id="JBJGEB010000007">
    <property type="protein sequence ID" value="MFK7642481.1"/>
    <property type="molecule type" value="Genomic_DNA"/>
</dbReference>
<evidence type="ECO:0000259" key="4">
    <source>
        <dbReference type="Pfam" id="PF08794"/>
    </source>
</evidence>
<dbReference type="Pfam" id="PF08794">
    <property type="entry name" value="FHBP_C"/>
    <property type="match status" value="1"/>
</dbReference>
<dbReference type="PROSITE" id="PS51257">
    <property type="entry name" value="PROKAR_LIPOPROTEIN"/>
    <property type="match status" value="1"/>
</dbReference>
<feature type="chain" id="PRO_5045105818" evidence="3">
    <location>
        <begin position="32"/>
        <end position="273"/>
    </location>
</feature>
<dbReference type="InterPro" id="IPR011250">
    <property type="entry name" value="OMP/PagP_B-barrel"/>
</dbReference>
<feature type="domain" description="Factor H binding protein-like C-terminal" evidence="4">
    <location>
        <begin position="163"/>
        <end position="257"/>
    </location>
</feature>
<gene>
    <name evidence="5" type="ORF">ACI43T_08260</name>
</gene>
<organism evidence="5 6">
    <name type="scientific">Neisseria oralis</name>
    <dbReference type="NCBI Taxonomy" id="1107316"/>
    <lineage>
        <taxon>Bacteria</taxon>
        <taxon>Pseudomonadati</taxon>
        <taxon>Pseudomonadota</taxon>
        <taxon>Betaproteobacteria</taxon>
        <taxon>Neisseriales</taxon>
        <taxon>Neisseriaceae</taxon>
        <taxon>Neisseria</taxon>
    </lineage>
</organism>
<evidence type="ECO:0000256" key="1">
    <source>
        <dbReference type="ARBA" id="ARBA00004442"/>
    </source>
</evidence>
<dbReference type="Gene3D" id="2.40.160.90">
    <property type="match status" value="1"/>
</dbReference>
<dbReference type="SUPFAM" id="SSF56925">
    <property type="entry name" value="OMPA-like"/>
    <property type="match status" value="1"/>
</dbReference>
<feature type="region of interest" description="Disordered" evidence="2">
    <location>
        <begin position="212"/>
        <end position="235"/>
    </location>
</feature>
<evidence type="ECO:0000256" key="3">
    <source>
        <dbReference type="SAM" id="SignalP"/>
    </source>
</evidence>